<organism evidence="2 3">
    <name type="scientific">Hyphococcus lacteus</name>
    <dbReference type="NCBI Taxonomy" id="3143536"/>
    <lineage>
        <taxon>Bacteria</taxon>
        <taxon>Pseudomonadati</taxon>
        <taxon>Pseudomonadota</taxon>
        <taxon>Alphaproteobacteria</taxon>
        <taxon>Parvularculales</taxon>
        <taxon>Parvularculaceae</taxon>
        <taxon>Hyphococcus</taxon>
    </lineage>
</organism>
<protein>
    <submittedName>
        <fullName evidence="2">YggT family protein</fullName>
    </submittedName>
</protein>
<evidence type="ECO:0000313" key="3">
    <source>
        <dbReference type="Proteomes" id="UP001560685"/>
    </source>
</evidence>
<dbReference type="RefSeq" id="WP_369313253.1">
    <property type="nucleotide sequence ID" value="NZ_JBEHZE010000001.1"/>
</dbReference>
<keyword evidence="1" id="KW-0812">Transmembrane</keyword>
<feature type="transmembrane region" description="Helical" evidence="1">
    <location>
        <begin position="12"/>
        <end position="31"/>
    </location>
</feature>
<keyword evidence="1" id="KW-1133">Transmembrane helix</keyword>
<comment type="caution">
    <text evidence="2">The sequence shown here is derived from an EMBL/GenBank/DDBJ whole genome shotgun (WGS) entry which is preliminary data.</text>
</comment>
<feature type="transmembrane region" description="Helical" evidence="1">
    <location>
        <begin position="65"/>
        <end position="85"/>
    </location>
</feature>
<proteinExistence type="predicted"/>
<dbReference type="Proteomes" id="UP001560685">
    <property type="component" value="Unassembled WGS sequence"/>
</dbReference>
<evidence type="ECO:0000256" key="1">
    <source>
        <dbReference type="SAM" id="Phobius"/>
    </source>
</evidence>
<keyword evidence="3" id="KW-1185">Reference proteome</keyword>
<reference evidence="2 3" key="1">
    <citation type="submission" date="2024-05" db="EMBL/GenBank/DDBJ databases">
        <title>Three bacterial strains, DH-69, EH-24, and ECK-19 isolated from coastal sediments.</title>
        <authorList>
            <person name="Ye Y.-Q."/>
            <person name="Du Z.-J."/>
        </authorList>
    </citation>
    <scope>NUCLEOTIDE SEQUENCE [LARGE SCALE GENOMIC DNA]</scope>
    <source>
        <strain evidence="2 3">ECK-19</strain>
    </source>
</reference>
<sequence>MIPLPVFSLIDAVLSLYSMVVFIMVIMSWLLSFNVINRHNQVVDMIWRTVLALTEPVMRPIRNTLPSFGGIDISPLVLLLGIFFLREMNQWTALRIGI</sequence>
<gene>
    <name evidence="2" type="ORF">ABFZ84_07015</name>
</gene>
<dbReference type="Pfam" id="PF02325">
    <property type="entry name" value="CCB3_YggT"/>
    <property type="match status" value="1"/>
</dbReference>
<keyword evidence="1" id="KW-0472">Membrane</keyword>
<accession>A0ABV3Z513</accession>
<evidence type="ECO:0000313" key="2">
    <source>
        <dbReference type="EMBL" id="MEX6633297.1"/>
    </source>
</evidence>
<dbReference type="InterPro" id="IPR003425">
    <property type="entry name" value="CCB3/YggT"/>
</dbReference>
<name>A0ABV3Z513_9PROT</name>
<dbReference type="EMBL" id="JBEHZE010000001">
    <property type="protein sequence ID" value="MEX6633297.1"/>
    <property type="molecule type" value="Genomic_DNA"/>
</dbReference>